<evidence type="ECO:0000259" key="1">
    <source>
        <dbReference type="Pfam" id="PF03478"/>
    </source>
</evidence>
<accession>A0A6D2KBU5</accession>
<feature type="domain" description="KIB1-4 beta-propeller" evidence="1">
    <location>
        <begin position="67"/>
        <end position="252"/>
    </location>
</feature>
<gene>
    <name evidence="2" type="ORF">MERR_LOCUS36407</name>
</gene>
<dbReference type="OrthoDB" id="1109652at2759"/>
<name>A0A6D2KBU5_9BRAS</name>
<protein>
    <recommendedName>
        <fullName evidence="1">KIB1-4 beta-propeller domain-containing protein</fullName>
    </recommendedName>
</protein>
<keyword evidence="3" id="KW-1185">Reference proteome</keyword>
<sequence length="262" mass="29230">MSLLLSRLSKPALVSRRAYLSLGLLSNFFSSSSVQKQTPPCNILAAHPSKGKLYIFNAPDDDCTTLDKKVPSEVVNCDPMVKIGASHGWVAHLMDDGIWRLQDDVNPYASSTHPKRIPLPLLVTLPHCQTQIVTNVAMSSSSPEDQDCVVAVKFLGPQLSFCRPAAQSNPEWTNVRIQNPCFSSSRVMFSKKDNMFRIPSSGGHLIGSWDLNLDHPNPNFQTLRFRDLPKLTNTKRELMHSCSTSNHLVESESTFHRRNFLG</sequence>
<dbReference type="PANTHER" id="PTHR31681">
    <property type="entry name" value="C2H2-LIKE ZINC FINGER PROTEIN"/>
    <property type="match status" value="1"/>
</dbReference>
<dbReference type="AlphaFoldDB" id="A0A6D2KBU5"/>
<dbReference type="Proteomes" id="UP000467841">
    <property type="component" value="Unassembled WGS sequence"/>
</dbReference>
<proteinExistence type="predicted"/>
<dbReference type="EMBL" id="CACVBM020001407">
    <property type="protein sequence ID" value="CAA7049172.1"/>
    <property type="molecule type" value="Genomic_DNA"/>
</dbReference>
<comment type="caution">
    <text evidence="2">The sequence shown here is derived from an EMBL/GenBank/DDBJ whole genome shotgun (WGS) entry which is preliminary data.</text>
</comment>
<organism evidence="2 3">
    <name type="scientific">Microthlaspi erraticum</name>
    <dbReference type="NCBI Taxonomy" id="1685480"/>
    <lineage>
        <taxon>Eukaryota</taxon>
        <taxon>Viridiplantae</taxon>
        <taxon>Streptophyta</taxon>
        <taxon>Embryophyta</taxon>
        <taxon>Tracheophyta</taxon>
        <taxon>Spermatophyta</taxon>
        <taxon>Magnoliopsida</taxon>
        <taxon>eudicotyledons</taxon>
        <taxon>Gunneridae</taxon>
        <taxon>Pentapetalae</taxon>
        <taxon>rosids</taxon>
        <taxon>malvids</taxon>
        <taxon>Brassicales</taxon>
        <taxon>Brassicaceae</taxon>
        <taxon>Coluteocarpeae</taxon>
        <taxon>Microthlaspi</taxon>
    </lineage>
</organism>
<dbReference type="PANTHER" id="PTHR31681:SF54">
    <property type="entry name" value="DUF295 DOMAIN-CONTAINING PROTEIN-RELATED"/>
    <property type="match status" value="1"/>
</dbReference>
<dbReference type="Pfam" id="PF03478">
    <property type="entry name" value="Beta-prop_KIB1-4"/>
    <property type="match status" value="1"/>
</dbReference>
<reference evidence="2" key="1">
    <citation type="submission" date="2020-01" db="EMBL/GenBank/DDBJ databases">
        <authorList>
            <person name="Mishra B."/>
        </authorList>
    </citation>
    <scope>NUCLEOTIDE SEQUENCE [LARGE SCALE GENOMIC DNA]</scope>
</reference>
<evidence type="ECO:0000313" key="3">
    <source>
        <dbReference type="Proteomes" id="UP000467841"/>
    </source>
</evidence>
<dbReference type="InterPro" id="IPR005174">
    <property type="entry name" value="KIB1-4_b-propeller"/>
</dbReference>
<evidence type="ECO:0000313" key="2">
    <source>
        <dbReference type="EMBL" id="CAA7049172.1"/>
    </source>
</evidence>